<gene>
    <name evidence="2" type="ORF">CNMCM5793_006423</name>
</gene>
<evidence type="ECO:0000313" key="3">
    <source>
        <dbReference type="Proteomes" id="UP000630445"/>
    </source>
</evidence>
<dbReference type="InterPro" id="IPR056002">
    <property type="entry name" value="DUF7580"/>
</dbReference>
<dbReference type="Proteomes" id="UP000630445">
    <property type="component" value="Unassembled WGS sequence"/>
</dbReference>
<comment type="caution">
    <text evidence="2">The sequence shown here is derived from an EMBL/GenBank/DDBJ whole genome shotgun (WGS) entry which is preliminary data.</text>
</comment>
<organism evidence="2 3">
    <name type="scientific">Aspergillus hiratsukae</name>
    <dbReference type="NCBI Taxonomy" id="1194566"/>
    <lineage>
        <taxon>Eukaryota</taxon>
        <taxon>Fungi</taxon>
        <taxon>Dikarya</taxon>
        <taxon>Ascomycota</taxon>
        <taxon>Pezizomycotina</taxon>
        <taxon>Eurotiomycetes</taxon>
        <taxon>Eurotiomycetidae</taxon>
        <taxon>Eurotiales</taxon>
        <taxon>Aspergillaceae</taxon>
        <taxon>Aspergillus</taxon>
        <taxon>Aspergillus subgen. Fumigati</taxon>
    </lineage>
</organism>
<name>A0A8H6PH94_9EURO</name>
<sequence length="562" mass="63148">MVTGVEAAGLVLGAIPLIISALENYENLAAPTKAFIHWKRHLRRLIRELYTIHTSYDEAVRLLLKPFADLADQTTMMEDPRSELWREGDIADSLRDKLGPVYGPFILTIDEVSEILVEIAACLNIPGSQQVFTSKKLLPIVFSNSQIANTPFLHKNFEFGQRIKFTMKKNRVKAALERLEACTRMIDAWTTRADRLQDETPQSRLKLKFSASLGTIQENATKVHQAISRNWCNDNPVHVAHLLLEQRLVRSKKRKRPLQAASSNLVAQATCFGLSLRGDCNASSQWLHSEIRIDELPSSVGTVRVTISVPEDDHDPANLQHITSLCKVIRQQPPHPFVVFCLDDTGCLKSRPSLKETAAEYVQQSLSLEALLPHFEAKLPITEVYGLAITLIASILQLNHTPWLETKWSKRNIVFARANSNMPLTVDLRYPSLVKEFYRGAGLRRPDGTPVNRTCSNLLALAIMLLEISSGRPVEQRLGDDQITNILPNDQSGLQLAEGWLKEAKSHGRLSCAFSQAILTCLQGYLNPDANFDDDQYCNAFKEKALLPLEEEMEFLLFGPPR</sequence>
<evidence type="ECO:0000259" key="1">
    <source>
        <dbReference type="Pfam" id="PF24476"/>
    </source>
</evidence>
<dbReference type="PANTHER" id="PTHR35186:SF4">
    <property type="entry name" value="PRION-INHIBITION AND PROPAGATION HELO DOMAIN-CONTAINING PROTEIN"/>
    <property type="match status" value="1"/>
</dbReference>
<feature type="domain" description="DUF7580" evidence="1">
    <location>
        <begin position="216"/>
        <end position="523"/>
    </location>
</feature>
<protein>
    <recommendedName>
        <fullName evidence="1">DUF7580 domain-containing protein</fullName>
    </recommendedName>
</protein>
<dbReference type="OrthoDB" id="3565018at2759"/>
<evidence type="ECO:0000313" key="2">
    <source>
        <dbReference type="EMBL" id="KAF7136853.1"/>
    </source>
</evidence>
<keyword evidence="3" id="KW-1185">Reference proteome</keyword>
<proteinExistence type="predicted"/>
<dbReference type="AlphaFoldDB" id="A0A8H6PH94"/>
<dbReference type="Pfam" id="PF24476">
    <property type="entry name" value="DUF7580"/>
    <property type="match status" value="1"/>
</dbReference>
<accession>A0A8H6PH94</accession>
<dbReference type="EMBL" id="JACBAD010001705">
    <property type="protein sequence ID" value="KAF7136853.1"/>
    <property type="molecule type" value="Genomic_DNA"/>
</dbReference>
<dbReference type="PANTHER" id="PTHR35186">
    <property type="entry name" value="ANK_REP_REGION DOMAIN-CONTAINING PROTEIN"/>
    <property type="match status" value="1"/>
</dbReference>
<reference evidence="2" key="1">
    <citation type="submission" date="2020-06" db="EMBL/GenBank/DDBJ databases">
        <title>Draft genome sequences of strains closely related to Aspergillus parafelis and Aspergillus hiratsukae.</title>
        <authorList>
            <person name="Dos Santos R.A.C."/>
            <person name="Rivero-Menendez O."/>
            <person name="Steenwyk J.L."/>
            <person name="Mead M.E."/>
            <person name="Goldman G.H."/>
            <person name="Alastruey-Izquierdo A."/>
            <person name="Rokas A."/>
        </authorList>
    </citation>
    <scope>NUCLEOTIDE SEQUENCE</scope>
    <source>
        <strain evidence="2">CNM-CM5793</strain>
    </source>
</reference>